<dbReference type="EMBL" id="OX459118">
    <property type="protein sequence ID" value="CAI9090426.1"/>
    <property type="molecule type" value="Genomic_DNA"/>
</dbReference>
<gene>
    <name evidence="1" type="ORF">OLC1_LOCUS2587</name>
</gene>
<proteinExistence type="predicted"/>
<sequence length="220" mass="24984">MAAICGGGGGGAGGSGWPVEYDADASPYSRNNDYSASPLTWHYPNSERSNYVDYATVSRPCSKMISFFDLVPYQCYQNGEEEQENEEEEEDLSLRMEKVNLVEQEQEEECHDEIKFYHGGADNEDVGCSVFDFDDSDSDIDEDSDVEEEEEELCSKMKRVSLKPTTHRYDQIVMIVDASCQQFRILLQPFCQAGETFDRSIKYHNYQKPEYADCNALSPA</sequence>
<keyword evidence="2" id="KW-1185">Reference proteome</keyword>
<dbReference type="AlphaFoldDB" id="A0AAV1C520"/>
<dbReference type="Proteomes" id="UP001161247">
    <property type="component" value="Chromosome 1"/>
</dbReference>
<evidence type="ECO:0000313" key="1">
    <source>
        <dbReference type="EMBL" id="CAI9090426.1"/>
    </source>
</evidence>
<organism evidence="1 2">
    <name type="scientific">Oldenlandia corymbosa var. corymbosa</name>
    <dbReference type="NCBI Taxonomy" id="529605"/>
    <lineage>
        <taxon>Eukaryota</taxon>
        <taxon>Viridiplantae</taxon>
        <taxon>Streptophyta</taxon>
        <taxon>Embryophyta</taxon>
        <taxon>Tracheophyta</taxon>
        <taxon>Spermatophyta</taxon>
        <taxon>Magnoliopsida</taxon>
        <taxon>eudicotyledons</taxon>
        <taxon>Gunneridae</taxon>
        <taxon>Pentapetalae</taxon>
        <taxon>asterids</taxon>
        <taxon>lamiids</taxon>
        <taxon>Gentianales</taxon>
        <taxon>Rubiaceae</taxon>
        <taxon>Rubioideae</taxon>
        <taxon>Spermacoceae</taxon>
        <taxon>Hedyotis-Oldenlandia complex</taxon>
        <taxon>Oldenlandia</taxon>
    </lineage>
</organism>
<name>A0AAV1C520_OLDCO</name>
<reference evidence="1" key="1">
    <citation type="submission" date="2023-03" db="EMBL/GenBank/DDBJ databases">
        <authorList>
            <person name="Julca I."/>
        </authorList>
    </citation>
    <scope>NUCLEOTIDE SEQUENCE</scope>
</reference>
<accession>A0AAV1C520</accession>
<evidence type="ECO:0000313" key="2">
    <source>
        <dbReference type="Proteomes" id="UP001161247"/>
    </source>
</evidence>
<protein>
    <submittedName>
        <fullName evidence="1">OLC1v1025190C1</fullName>
    </submittedName>
</protein>